<sequence>MFSERIEYLANRVGHCSSDPQRATFAAHLIAEKTRLDNLHRLAEQIIASNCGTAVGAELAFQAPNGTRYCAILEEPDSSGQGRIVYFDADALHRHQVHGSPAEALEQALAQGYLERADGTMDRLAATEAWRRDLAYSEFVGRYASGEIGAQQFAVEVRKLG</sequence>
<proteinExistence type="predicted"/>
<protein>
    <submittedName>
        <fullName evidence="1">Uncharacterized protein</fullName>
    </submittedName>
</protein>
<gene>
    <name evidence="1" type="ORF">IPH26_09265</name>
</gene>
<reference evidence="1" key="1">
    <citation type="submission" date="2020-10" db="EMBL/GenBank/DDBJ databases">
        <title>Connecting structure to function with the recovery of over 1000 high-quality activated sludge metagenome-assembled genomes encoding full-length rRNA genes using long-read sequencing.</title>
        <authorList>
            <person name="Singleton C.M."/>
            <person name="Petriglieri F."/>
            <person name="Kristensen J.M."/>
            <person name="Kirkegaard R.H."/>
            <person name="Michaelsen T.Y."/>
            <person name="Andersen M.H."/>
            <person name="Karst S.M."/>
            <person name="Dueholm M.S."/>
            <person name="Nielsen P.H."/>
            <person name="Albertsen M."/>
        </authorList>
    </citation>
    <scope>NUCLEOTIDE SEQUENCE</scope>
    <source>
        <strain evidence="1">Bjer_18-Q3-R1-45_BAT3C.347</strain>
    </source>
</reference>
<organism evidence="1 2">
    <name type="scientific">Candidatus Methylophosphatis roskildensis</name>
    <dbReference type="NCBI Taxonomy" id="2899263"/>
    <lineage>
        <taxon>Bacteria</taxon>
        <taxon>Pseudomonadati</taxon>
        <taxon>Pseudomonadota</taxon>
        <taxon>Betaproteobacteria</taxon>
        <taxon>Nitrosomonadales</taxon>
        <taxon>Sterolibacteriaceae</taxon>
        <taxon>Candidatus Methylophosphatis</taxon>
    </lineage>
</organism>
<dbReference type="AlphaFoldDB" id="A0A9D7E8M1"/>
<dbReference type="Proteomes" id="UP000807785">
    <property type="component" value="Unassembled WGS sequence"/>
</dbReference>
<dbReference type="EMBL" id="JADJEV010000003">
    <property type="protein sequence ID" value="MBK6973112.1"/>
    <property type="molecule type" value="Genomic_DNA"/>
</dbReference>
<comment type="caution">
    <text evidence="1">The sequence shown here is derived from an EMBL/GenBank/DDBJ whole genome shotgun (WGS) entry which is preliminary data.</text>
</comment>
<evidence type="ECO:0000313" key="1">
    <source>
        <dbReference type="EMBL" id="MBK6973112.1"/>
    </source>
</evidence>
<evidence type="ECO:0000313" key="2">
    <source>
        <dbReference type="Proteomes" id="UP000807785"/>
    </source>
</evidence>
<name>A0A9D7E8M1_9PROT</name>
<accession>A0A9D7E8M1</accession>